<dbReference type="RefSeq" id="WP_106747241.1">
    <property type="nucleotide sequence ID" value="NZ_CP027668.1"/>
</dbReference>
<sequence>MTVSLASMKDHLGITEDHDDALISEKIAVATAFIEAQIGKPFAEFDPVPAPLLEAVRQVAAHLYENREATIIDASVREMPFGVEQLIGPYVEWVV</sequence>
<accession>A0A2S0N7J7</accession>
<evidence type="ECO:0008006" key="3">
    <source>
        <dbReference type="Google" id="ProtNLM"/>
    </source>
</evidence>
<gene>
    <name evidence="1" type="ORF">C6569_01850</name>
</gene>
<dbReference type="OrthoDB" id="7307102at2"/>
<dbReference type="InterPro" id="IPR006450">
    <property type="entry name" value="Phage_HK97_gp6-like"/>
</dbReference>
<dbReference type="EMBL" id="CP027668">
    <property type="protein sequence ID" value="AVO43911.1"/>
    <property type="molecule type" value="Genomic_DNA"/>
</dbReference>
<dbReference type="Pfam" id="PF05135">
    <property type="entry name" value="Phage_connect_1"/>
    <property type="match status" value="1"/>
</dbReference>
<evidence type="ECO:0000313" key="1">
    <source>
        <dbReference type="EMBL" id="AVO43911.1"/>
    </source>
</evidence>
<proteinExistence type="predicted"/>
<keyword evidence="2" id="KW-1185">Reference proteome</keyword>
<dbReference type="Gene3D" id="1.10.3230.30">
    <property type="entry name" value="Phage gp6-like head-tail connector protein"/>
    <property type="match status" value="1"/>
</dbReference>
<protein>
    <recommendedName>
        <fullName evidence="3">Phage gp6-like head-tail connector protein</fullName>
    </recommendedName>
</protein>
<evidence type="ECO:0000313" key="2">
    <source>
        <dbReference type="Proteomes" id="UP000237889"/>
    </source>
</evidence>
<dbReference type="InterPro" id="IPR021146">
    <property type="entry name" value="Phage_gp6-like_head-tail"/>
</dbReference>
<name>A0A2S0N7J7_9HYPH</name>
<dbReference type="KEGG" id="phr:C6569_01850"/>
<reference evidence="1 2" key="1">
    <citation type="submission" date="2018-03" db="EMBL/GenBank/DDBJ databases">
        <title>Genome sequencing of Phreatobacter sp.</title>
        <authorList>
            <person name="Kim S.-J."/>
            <person name="Heo J."/>
            <person name="Kwon S.-W."/>
        </authorList>
    </citation>
    <scope>NUCLEOTIDE SEQUENCE [LARGE SCALE GENOMIC DNA]</scope>
    <source>
        <strain evidence="1 2">S-12</strain>
    </source>
</reference>
<dbReference type="CDD" id="cd08054">
    <property type="entry name" value="gp6"/>
    <property type="match status" value="1"/>
</dbReference>
<dbReference type="NCBIfam" id="TIGR01560">
    <property type="entry name" value="put_DNA_pack"/>
    <property type="match status" value="1"/>
</dbReference>
<organism evidence="1 2">
    <name type="scientific">Phreatobacter cathodiphilus</name>
    <dbReference type="NCBI Taxonomy" id="1868589"/>
    <lineage>
        <taxon>Bacteria</taxon>
        <taxon>Pseudomonadati</taxon>
        <taxon>Pseudomonadota</taxon>
        <taxon>Alphaproteobacteria</taxon>
        <taxon>Hyphomicrobiales</taxon>
        <taxon>Phreatobacteraceae</taxon>
        <taxon>Phreatobacter</taxon>
    </lineage>
</organism>
<dbReference type="Proteomes" id="UP000237889">
    <property type="component" value="Chromosome"/>
</dbReference>
<dbReference type="AlphaFoldDB" id="A0A2S0N7J7"/>